<organism evidence="1 2">
    <name type="scientific">Thermothelomyces thermophilus (strain ATCC 42464 / BCRC 31852 / DSM 1799)</name>
    <name type="common">Sporotrichum thermophile</name>
    <dbReference type="NCBI Taxonomy" id="573729"/>
    <lineage>
        <taxon>Eukaryota</taxon>
        <taxon>Fungi</taxon>
        <taxon>Dikarya</taxon>
        <taxon>Ascomycota</taxon>
        <taxon>Pezizomycotina</taxon>
        <taxon>Sordariomycetes</taxon>
        <taxon>Sordariomycetidae</taxon>
        <taxon>Sordariales</taxon>
        <taxon>Chaetomiaceae</taxon>
        <taxon>Thermothelomyces</taxon>
    </lineage>
</organism>
<evidence type="ECO:0000313" key="2">
    <source>
        <dbReference type="Proteomes" id="UP000007322"/>
    </source>
</evidence>
<gene>
    <name evidence="1" type="ORF">MYCTH_2307543</name>
</gene>
<evidence type="ECO:0000313" key="1">
    <source>
        <dbReference type="EMBL" id="AEO59327.1"/>
    </source>
</evidence>
<sequence>MTAFCDMARDSRDPLVLGDPAPRNPTDNPRFLVHKRNPHSGEGRAPVTFPILCFVVETTMAHLDNGVQLCHSSRDDCANLALECKQLLVVPNLLNGFPFRLDNGVLPWAPDTALCLTSGGRAVPAADLGAASPETLDKHGRHPTFGASSEPNNGAYAGYRAADCDSSYSPARSSHKGPGKSLITCRKPFAHDFFGHPNSTVATTTPMTQPGFEWRGDGKAQRTPQPISPDARLPHTTDRHGATSAFNVTSLSGQSEPGANLLLVADAASTFLLTARMLAAFVEWQWPRCEPCPDLGWSRPGTLVACA</sequence>
<dbReference type="VEuPathDB" id="FungiDB:MYCTH_2307543"/>
<reference evidence="1 2" key="1">
    <citation type="journal article" date="2011" name="Nat. Biotechnol.">
        <title>Comparative genomic analysis of the thermophilic biomass-degrading fungi Myceliophthora thermophila and Thielavia terrestris.</title>
        <authorList>
            <person name="Berka R.M."/>
            <person name="Grigoriev I.V."/>
            <person name="Otillar R."/>
            <person name="Salamov A."/>
            <person name="Grimwood J."/>
            <person name="Reid I."/>
            <person name="Ishmael N."/>
            <person name="John T."/>
            <person name="Darmond C."/>
            <person name="Moisan M.-C."/>
            <person name="Henrissat B."/>
            <person name="Coutinho P.M."/>
            <person name="Lombard V."/>
            <person name="Natvig D.O."/>
            <person name="Lindquist E."/>
            <person name="Schmutz J."/>
            <person name="Lucas S."/>
            <person name="Harris P."/>
            <person name="Powlowski J."/>
            <person name="Bellemare A."/>
            <person name="Taylor D."/>
            <person name="Butler G."/>
            <person name="de Vries R.P."/>
            <person name="Allijn I.E."/>
            <person name="van den Brink J."/>
            <person name="Ushinsky S."/>
            <person name="Storms R."/>
            <person name="Powell A.J."/>
            <person name="Paulsen I.T."/>
            <person name="Elbourne L.D.H."/>
            <person name="Baker S.E."/>
            <person name="Magnuson J."/>
            <person name="LaBoissiere S."/>
            <person name="Clutterbuck A.J."/>
            <person name="Martinez D."/>
            <person name="Wogulis M."/>
            <person name="de Leon A.L."/>
            <person name="Rey M.W."/>
            <person name="Tsang A."/>
        </authorList>
    </citation>
    <scope>NUCLEOTIDE SEQUENCE [LARGE SCALE GENOMIC DNA]</scope>
    <source>
        <strain evidence="2">ATCC 42464 / BCRC 31852 / DSM 1799</strain>
    </source>
</reference>
<name>G2QG67_THET4</name>
<dbReference type="HOGENOM" id="CLU_906679_0_0_1"/>
<dbReference type="InParanoid" id="G2QG67"/>
<dbReference type="KEGG" id="mtm:MYCTH_2307543"/>
<dbReference type="GeneID" id="11506100"/>
<dbReference type="Proteomes" id="UP000007322">
    <property type="component" value="Chromosome 4"/>
</dbReference>
<dbReference type="AlphaFoldDB" id="G2QG67"/>
<dbReference type="RefSeq" id="XP_003664572.1">
    <property type="nucleotide sequence ID" value="XM_003664524.1"/>
</dbReference>
<accession>G2QG67</accession>
<keyword evidence="2" id="KW-1185">Reference proteome</keyword>
<protein>
    <submittedName>
        <fullName evidence="1">Uncharacterized protein</fullName>
    </submittedName>
</protein>
<proteinExistence type="predicted"/>
<dbReference type="EMBL" id="CP003005">
    <property type="protein sequence ID" value="AEO59327.1"/>
    <property type="molecule type" value="Genomic_DNA"/>
</dbReference>